<organism evidence="1 2">
    <name type="scientific">Glycomyces harbinensis</name>
    <dbReference type="NCBI Taxonomy" id="58114"/>
    <lineage>
        <taxon>Bacteria</taxon>
        <taxon>Bacillati</taxon>
        <taxon>Actinomycetota</taxon>
        <taxon>Actinomycetes</taxon>
        <taxon>Glycomycetales</taxon>
        <taxon>Glycomycetaceae</taxon>
        <taxon>Glycomyces</taxon>
    </lineage>
</organism>
<dbReference type="OrthoDB" id="5188278at2"/>
<evidence type="ECO:0000313" key="2">
    <source>
        <dbReference type="Proteomes" id="UP000198949"/>
    </source>
</evidence>
<sequence length="151" mass="15959">MNYRYLPGNDADAVVQSTYPQAQRLNALSDLLDGDLLWDESARTMVYVVDAWIDGTGYGRRLHTCAAWSVTGDNDLAFGFSRAAKTADPELVRAAADEILDMVAAGVAAANDAAASQAITAVLHSGLAESPSRKPMFAALRAQQAARTVAG</sequence>
<name>A0A1G6SJT5_9ACTN</name>
<proteinExistence type="predicted"/>
<dbReference type="AlphaFoldDB" id="A0A1G6SJT5"/>
<dbReference type="RefSeq" id="WP_091028992.1">
    <property type="nucleotide sequence ID" value="NZ_FNAD01000002.1"/>
</dbReference>
<protein>
    <submittedName>
        <fullName evidence="1">Uncharacterized protein</fullName>
    </submittedName>
</protein>
<gene>
    <name evidence="1" type="ORF">SAMN05216270_102108</name>
</gene>
<dbReference type="EMBL" id="FNAD01000002">
    <property type="protein sequence ID" value="SDD16395.1"/>
    <property type="molecule type" value="Genomic_DNA"/>
</dbReference>
<reference evidence="2" key="1">
    <citation type="submission" date="2016-10" db="EMBL/GenBank/DDBJ databases">
        <authorList>
            <person name="Varghese N."/>
            <person name="Submissions S."/>
        </authorList>
    </citation>
    <scope>NUCLEOTIDE SEQUENCE [LARGE SCALE GENOMIC DNA]</scope>
    <source>
        <strain evidence="2">CGMCC 4.3516</strain>
    </source>
</reference>
<evidence type="ECO:0000313" key="1">
    <source>
        <dbReference type="EMBL" id="SDD16395.1"/>
    </source>
</evidence>
<dbReference type="Proteomes" id="UP000198949">
    <property type="component" value="Unassembled WGS sequence"/>
</dbReference>
<accession>A0A1G6SJT5</accession>
<dbReference type="STRING" id="58114.SAMN05216270_102108"/>
<keyword evidence="2" id="KW-1185">Reference proteome</keyword>